<protein>
    <recommendedName>
        <fullName evidence="5">orotate phosphoribosyltransferase</fullName>
        <ecNumber evidence="5">2.4.2.10</ecNumber>
    </recommendedName>
</protein>
<dbReference type="GO" id="GO:0046132">
    <property type="term" value="P:pyrimidine ribonucleoside biosynthetic process"/>
    <property type="evidence" value="ECO:0007669"/>
    <property type="project" value="TreeGrafter"/>
</dbReference>
<comment type="subunit">
    <text evidence="4">Homodimer.</text>
</comment>
<dbReference type="EC" id="2.4.2.10" evidence="5"/>
<comment type="pathway">
    <text evidence="2">Pyrimidine metabolism; UMP biosynthesis via de novo pathway; UMP from orotate: step 1/2.</text>
</comment>
<evidence type="ECO:0000256" key="7">
    <source>
        <dbReference type="ARBA" id="ARBA00022679"/>
    </source>
</evidence>
<dbReference type="InterPro" id="IPR029057">
    <property type="entry name" value="PRTase-like"/>
</dbReference>
<proteinExistence type="inferred from homology"/>
<dbReference type="CDD" id="cd06223">
    <property type="entry name" value="PRTases_typeI"/>
    <property type="match status" value="1"/>
</dbReference>
<comment type="function">
    <text evidence="1">Catalyzes the transfer of a ribosyl phosphate group from 5-phosphoribose 1-diphosphate to orotate, leading to the formation of orotidine monophosphate (OMP).</text>
</comment>
<keyword evidence="7" id="KW-0808">Transferase</keyword>
<sequence>MENYKQEFIQFSLAAGVLKFGEFKLKSGRISPYFFNVGLFNSGESIHQLGQFYAKALIASQLEYDMLFGPAYKGISIVTSLASALSRDHQIDKPFAFNRKEMKDHGEKGLTVGAKVKGRVVIVDDVITAGTAVNECARLITQLGGILVGILISLDRQERGHTNLSATAEVASKLNVPVVAIANLDDLINHLESGDSEADNYLTDIKKYRQRYGAVNN</sequence>
<evidence type="ECO:0000313" key="10">
    <source>
        <dbReference type="EMBL" id="SVB47642.1"/>
    </source>
</evidence>
<accession>A0A382EBB7</accession>
<dbReference type="HAMAP" id="MF_01208">
    <property type="entry name" value="PyrE"/>
    <property type="match status" value="1"/>
</dbReference>
<dbReference type="GO" id="GO:0006207">
    <property type="term" value="P:'de novo' pyrimidine nucleobase biosynthetic process"/>
    <property type="evidence" value="ECO:0007669"/>
    <property type="project" value="TreeGrafter"/>
</dbReference>
<dbReference type="Pfam" id="PF00156">
    <property type="entry name" value="Pribosyltran"/>
    <property type="match status" value="1"/>
</dbReference>
<keyword evidence="6" id="KW-0328">Glycosyltransferase</keyword>
<dbReference type="SUPFAM" id="SSF53271">
    <property type="entry name" value="PRTase-like"/>
    <property type="match status" value="1"/>
</dbReference>
<dbReference type="NCBIfam" id="TIGR00336">
    <property type="entry name" value="pyrE"/>
    <property type="match status" value="1"/>
</dbReference>
<dbReference type="Gene3D" id="3.40.50.2020">
    <property type="match status" value="1"/>
</dbReference>
<dbReference type="PANTHER" id="PTHR46683">
    <property type="entry name" value="OROTATE PHOSPHORIBOSYLTRANSFERASE 1-RELATED"/>
    <property type="match status" value="1"/>
</dbReference>
<evidence type="ECO:0000256" key="8">
    <source>
        <dbReference type="ARBA" id="ARBA00022975"/>
    </source>
</evidence>
<evidence type="ECO:0000256" key="1">
    <source>
        <dbReference type="ARBA" id="ARBA00003769"/>
    </source>
</evidence>
<feature type="domain" description="Phosphoribosyltransferase" evidence="9">
    <location>
        <begin position="49"/>
        <end position="159"/>
    </location>
</feature>
<name>A0A382EBB7_9ZZZZ</name>
<dbReference type="InterPro" id="IPR023031">
    <property type="entry name" value="OPRT"/>
</dbReference>
<evidence type="ECO:0000256" key="3">
    <source>
        <dbReference type="ARBA" id="ARBA00006340"/>
    </source>
</evidence>
<dbReference type="EMBL" id="UINC01043509">
    <property type="protein sequence ID" value="SVB47642.1"/>
    <property type="molecule type" value="Genomic_DNA"/>
</dbReference>
<dbReference type="PANTHER" id="PTHR46683:SF1">
    <property type="entry name" value="OROTATE PHOSPHORIBOSYLTRANSFERASE 1-RELATED"/>
    <property type="match status" value="1"/>
</dbReference>
<dbReference type="InterPro" id="IPR000836">
    <property type="entry name" value="PRTase_dom"/>
</dbReference>
<dbReference type="UniPathway" id="UPA00070">
    <property type="reaction ID" value="UER00119"/>
</dbReference>
<organism evidence="10">
    <name type="scientific">marine metagenome</name>
    <dbReference type="NCBI Taxonomy" id="408172"/>
    <lineage>
        <taxon>unclassified sequences</taxon>
        <taxon>metagenomes</taxon>
        <taxon>ecological metagenomes</taxon>
    </lineage>
</organism>
<evidence type="ECO:0000256" key="5">
    <source>
        <dbReference type="ARBA" id="ARBA00011971"/>
    </source>
</evidence>
<dbReference type="GO" id="GO:0004588">
    <property type="term" value="F:orotate phosphoribosyltransferase activity"/>
    <property type="evidence" value="ECO:0007669"/>
    <property type="project" value="UniProtKB-EC"/>
</dbReference>
<gene>
    <name evidence="10" type="ORF">METZ01_LOCUS200496</name>
</gene>
<dbReference type="InterPro" id="IPR004467">
    <property type="entry name" value="Or_phspho_trans_dom"/>
</dbReference>
<keyword evidence="8" id="KW-0665">Pyrimidine biosynthesis</keyword>
<reference evidence="10" key="1">
    <citation type="submission" date="2018-05" db="EMBL/GenBank/DDBJ databases">
        <authorList>
            <person name="Lanie J.A."/>
            <person name="Ng W.-L."/>
            <person name="Kazmierczak K.M."/>
            <person name="Andrzejewski T.M."/>
            <person name="Davidsen T.M."/>
            <person name="Wayne K.J."/>
            <person name="Tettelin H."/>
            <person name="Glass J.I."/>
            <person name="Rusch D."/>
            <person name="Podicherti R."/>
            <person name="Tsui H.-C.T."/>
            <person name="Winkler M.E."/>
        </authorList>
    </citation>
    <scope>NUCLEOTIDE SEQUENCE</scope>
</reference>
<evidence type="ECO:0000256" key="2">
    <source>
        <dbReference type="ARBA" id="ARBA00004889"/>
    </source>
</evidence>
<evidence type="ECO:0000256" key="6">
    <source>
        <dbReference type="ARBA" id="ARBA00022676"/>
    </source>
</evidence>
<comment type="similarity">
    <text evidence="3">Belongs to the purine/pyrimidine phosphoribosyltransferase family. PyrE subfamily.</text>
</comment>
<dbReference type="AlphaFoldDB" id="A0A382EBB7"/>
<dbReference type="GO" id="GO:0005737">
    <property type="term" value="C:cytoplasm"/>
    <property type="evidence" value="ECO:0007669"/>
    <property type="project" value="TreeGrafter"/>
</dbReference>
<evidence type="ECO:0000256" key="4">
    <source>
        <dbReference type="ARBA" id="ARBA00011738"/>
    </source>
</evidence>
<dbReference type="GO" id="GO:0044205">
    <property type="term" value="P:'de novo' UMP biosynthetic process"/>
    <property type="evidence" value="ECO:0007669"/>
    <property type="project" value="UniProtKB-UniPathway"/>
</dbReference>
<dbReference type="FunFam" id="3.40.50.2020:FF:000008">
    <property type="entry name" value="Orotate phosphoribosyltransferase"/>
    <property type="match status" value="1"/>
</dbReference>
<evidence type="ECO:0000259" key="9">
    <source>
        <dbReference type="Pfam" id="PF00156"/>
    </source>
</evidence>